<keyword evidence="12" id="KW-0378">Hydrolase</keyword>
<evidence type="ECO:0000256" key="12">
    <source>
        <dbReference type="ARBA" id="ARBA00022801"/>
    </source>
</evidence>
<evidence type="ECO:0000256" key="16">
    <source>
        <dbReference type="SAM" id="MobiDB-lite"/>
    </source>
</evidence>
<reference evidence="19" key="1">
    <citation type="submission" date="2022-08" db="UniProtKB">
        <authorList>
            <consortium name="EnsemblMetazoa"/>
        </authorList>
    </citation>
    <scope>IDENTIFICATION</scope>
    <source>
        <strain evidence="19">05x7-T-G4-1.051#20</strain>
    </source>
</reference>
<accession>A0A8W8MQG8</accession>
<evidence type="ECO:0000256" key="11">
    <source>
        <dbReference type="ARBA" id="ARBA00022786"/>
    </source>
</evidence>
<dbReference type="Gene3D" id="1.20.5.4770">
    <property type="match status" value="2"/>
</dbReference>
<evidence type="ECO:0000256" key="5">
    <source>
        <dbReference type="ARBA" id="ARBA00012759"/>
    </source>
</evidence>
<evidence type="ECO:0000256" key="2">
    <source>
        <dbReference type="ARBA" id="ARBA00004123"/>
    </source>
</evidence>
<dbReference type="EnsemblMetazoa" id="G34656.1">
    <property type="protein sequence ID" value="G34656.1:cds"/>
    <property type="gene ID" value="G34656"/>
</dbReference>
<dbReference type="Pfam" id="PF01754">
    <property type="entry name" value="zf-A20"/>
    <property type="match status" value="1"/>
</dbReference>
<dbReference type="GO" id="GO:0071108">
    <property type="term" value="P:protein K48-linked deubiquitination"/>
    <property type="evidence" value="ECO:0007669"/>
    <property type="project" value="TreeGrafter"/>
</dbReference>
<keyword evidence="13" id="KW-0788">Thiol protease</keyword>
<feature type="region of interest" description="Disordered" evidence="16">
    <location>
        <begin position="60"/>
        <end position="82"/>
    </location>
</feature>
<evidence type="ECO:0000313" key="19">
    <source>
        <dbReference type="EnsemblMetazoa" id="G34656.1:cds"/>
    </source>
</evidence>
<comment type="subcellular location">
    <subcellularLocation>
        <location evidence="3">Cytoplasm</location>
    </subcellularLocation>
    <subcellularLocation>
        <location evidence="2">Nucleus</location>
    </subcellularLocation>
</comment>
<dbReference type="PROSITE" id="PS51036">
    <property type="entry name" value="ZF_A20"/>
    <property type="match status" value="2"/>
</dbReference>
<dbReference type="AlphaFoldDB" id="A0A8W8MQG8"/>
<feature type="domain" description="A20-type" evidence="18">
    <location>
        <begin position="844"/>
        <end position="879"/>
    </location>
</feature>
<protein>
    <recommendedName>
        <fullName evidence="5">ubiquitinyl hydrolase 1</fullName>
        <ecNumber evidence="5">3.4.19.12</ecNumber>
    </recommendedName>
</protein>
<keyword evidence="15" id="KW-0539">Nucleus</keyword>
<dbReference type="InterPro" id="IPR051346">
    <property type="entry name" value="OTU_Deubiquitinase"/>
</dbReference>
<name>A0A8W8MQG8_MAGGI</name>
<dbReference type="Pfam" id="PF02338">
    <property type="entry name" value="OTU"/>
    <property type="match status" value="1"/>
</dbReference>
<dbReference type="EC" id="3.4.19.12" evidence="5"/>
<dbReference type="PROSITE" id="PS50802">
    <property type="entry name" value="OTU"/>
    <property type="match status" value="1"/>
</dbReference>
<dbReference type="Proteomes" id="UP000005408">
    <property type="component" value="Unassembled WGS sequence"/>
</dbReference>
<dbReference type="GO" id="GO:0070530">
    <property type="term" value="F:K63-linked polyubiquitin modification-dependent protein binding"/>
    <property type="evidence" value="ECO:0007669"/>
    <property type="project" value="TreeGrafter"/>
</dbReference>
<feature type="compositionally biased region" description="Basic and acidic residues" evidence="16">
    <location>
        <begin position="694"/>
        <end position="704"/>
    </location>
</feature>
<dbReference type="GO" id="GO:0005737">
    <property type="term" value="C:cytoplasm"/>
    <property type="evidence" value="ECO:0007669"/>
    <property type="project" value="UniProtKB-SubCell"/>
</dbReference>
<keyword evidence="11" id="KW-0833">Ubl conjugation pathway</keyword>
<feature type="region of interest" description="Disordered" evidence="16">
    <location>
        <begin position="694"/>
        <end position="736"/>
    </location>
</feature>
<evidence type="ECO:0000256" key="1">
    <source>
        <dbReference type="ARBA" id="ARBA00000707"/>
    </source>
</evidence>
<evidence type="ECO:0000256" key="8">
    <source>
        <dbReference type="ARBA" id="ARBA00022670"/>
    </source>
</evidence>
<evidence type="ECO:0000256" key="14">
    <source>
        <dbReference type="ARBA" id="ARBA00022833"/>
    </source>
</evidence>
<feature type="region of interest" description="Disordered" evidence="16">
    <location>
        <begin position="1001"/>
        <end position="1033"/>
    </location>
</feature>
<dbReference type="CDD" id="cd22768">
    <property type="entry name" value="OTU_OTUD7"/>
    <property type="match status" value="1"/>
</dbReference>
<dbReference type="CDD" id="cd14273">
    <property type="entry name" value="UBA_TAP-C_like"/>
    <property type="match status" value="1"/>
</dbReference>
<feature type="compositionally biased region" description="Pro residues" evidence="16">
    <location>
        <begin position="156"/>
        <end position="167"/>
    </location>
</feature>
<dbReference type="PANTHER" id="PTHR13367">
    <property type="entry name" value="UBIQUITIN THIOESTERASE"/>
    <property type="match status" value="1"/>
</dbReference>
<dbReference type="GO" id="GO:0070536">
    <property type="term" value="P:protein K63-linked deubiquitination"/>
    <property type="evidence" value="ECO:0007669"/>
    <property type="project" value="TreeGrafter"/>
</dbReference>
<evidence type="ECO:0000256" key="3">
    <source>
        <dbReference type="ARBA" id="ARBA00004496"/>
    </source>
</evidence>
<comment type="catalytic activity">
    <reaction evidence="1">
        <text>Thiol-dependent hydrolysis of ester, thioester, amide, peptide and isopeptide bonds formed by the C-terminal Gly of ubiquitin (a 76-residue protein attached to proteins as an intracellular targeting signal).</text>
        <dbReference type="EC" id="3.4.19.12"/>
    </reaction>
</comment>
<dbReference type="SUPFAM" id="SSF57716">
    <property type="entry name" value="Glucocorticoid receptor-like (DNA-binding domain)"/>
    <property type="match status" value="1"/>
</dbReference>
<keyword evidence="6" id="KW-0963">Cytoplasm</keyword>
<dbReference type="GO" id="GO:0071947">
    <property type="term" value="P:protein deubiquitination involved in ubiquitin-dependent protein catabolic process"/>
    <property type="evidence" value="ECO:0007669"/>
    <property type="project" value="TreeGrafter"/>
</dbReference>
<dbReference type="GO" id="GO:0005634">
    <property type="term" value="C:nucleus"/>
    <property type="evidence" value="ECO:0007669"/>
    <property type="project" value="UniProtKB-SubCell"/>
</dbReference>
<organism evidence="19 20">
    <name type="scientific">Magallana gigas</name>
    <name type="common">Pacific oyster</name>
    <name type="synonym">Crassostrea gigas</name>
    <dbReference type="NCBI Taxonomy" id="29159"/>
    <lineage>
        <taxon>Eukaryota</taxon>
        <taxon>Metazoa</taxon>
        <taxon>Spiralia</taxon>
        <taxon>Lophotrochozoa</taxon>
        <taxon>Mollusca</taxon>
        <taxon>Bivalvia</taxon>
        <taxon>Autobranchia</taxon>
        <taxon>Pteriomorphia</taxon>
        <taxon>Ostreida</taxon>
        <taxon>Ostreoidea</taxon>
        <taxon>Ostreidae</taxon>
        <taxon>Magallana</taxon>
    </lineage>
</organism>
<feature type="region of interest" description="Disordered" evidence="16">
    <location>
        <begin position="152"/>
        <end position="347"/>
    </location>
</feature>
<keyword evidence="14" id="KW-0862">Zinc</keyword>
<keyword evidence="9" id="KW-0479">Metal-binding</keyword>
<comment type="similarity">
    <text evidence="4">Belongs to the peptidase C64 family.</text>
</comment>
<dbReference type="InterPro" id="IPR002653">
    <property type="entry name" value="Znf_A20"/>
</dbReference>
<evidence type="ECO:0000256" key="10">
    <source>
        <dbReference type="ARBA" id="ARBA00022771"/>
    </source>
</evidence>
<evidence type="ECO:0000256" key="13">
    <source>
        <dbReference type="ARBA" id="ARBA00022807"/>
    </source>
</evidence>
<evidence type="ECO:0000256" key="4">
    <source>
        <dbReference type="ARBA" id="ARBA00005865"/>
    </source>
</evidence>
<feature type="region of interest" description="Disordered" evidence="16">
    <location>
        <begin position="954"/>
        <end position="987"/>
    </location>
</feature>
<dbReference type="GO" id="GO:0004843">
    <property type="term" value="F:cysteine-type deubiquitinase activity"/>
    <property type="evidence" value="ECO:0007669"/>
    <property type="project" value="UniProtKB-EC"/>
</dbReference>
<evidence type="ECO:0000256" key="9">
    <source>
        <dbReference type="ARBA" id="ARBA00022723"/>
    </source>
</evidence>
<evidence type="ECO:0000256" key="15">
    <source>
        <dbReference type="ARBA" id="ARBA00023242"/>
    </source>
</evidence>
<dbReference type="GO" id="GO:0035871">
    <property type="term" value="P:protein K11-linked deubiquitination"/>
    <property type="evidence" value="ECO:0007669"/>
    <property type="project" value="TreeGrafter"/>
</dbReference>
<feature type="domain" description="OTU" evidence="17">
    <location>
        <begin position="431"/>
        <end position="620"/>
    </location>
</feature>
<dbReference type="InterPro" id="IPR003323">
    <property type="entry name" value="OTU_dom"/>
</dbReference>
<feature type="compositionally biased region" description="Basic and acidic residues" evidence="16">
    <location>
        <begin position="323"/>
        <end position="333"/>
    </location>
</feature>
<feature type="compositionally biased region" description="Polar residues" evidence="16">
    <location>
        <begin position="721"/>
        <end position="733"/>
    </location>
</feature>
<feature type="compositionally biased region" description="Polar residues" evidence="16">
    <location>
        <begin position="178"/>
        <end position="258"/>
    </location>
</feature>
<evidence type="ECO:0000259" key="17">
    <source>
        <dbReference type="PROSITE" id="PS50802"/>
    </source>
</evidence>
<feature type="domain" description="A20-type" evidence="18">
    <location>
        <begin position="1043"/>
        <end position="1078"/>
    </location>
</feature>
<dbReference type="SMART" id="SM00259">
    <property type="entry name" value="ZnF_A20"/>
    <property type="match status" value="2"/>
</dbReference>
<keyword evidence="8" id="KW-0645">Protease</keyword>
<evidence type="ECO:0000256" key="6">
    <source>
        <dbReference type="ARBA" id="ARBA00022490"/>
    </source>
</evidence>
<sequence>MEKQNALRSFIDNTGLEPDLAAQILSEVNWDVGRGIQRFQDHVRTGRIKYVYPPPQVSAGWAGPAHRPPGEGPPGYSRLPGNPLCPQWSDPYGEVRNPPVERIIPIERVPNKGHSVMTPINSSQPVAPHHSSLTHRFSSTPPVVAPKPVVHTHASCPPPISAKPPGPNLQGPYPDLSGSKQLVNMGPTMTFNPQLASKSTTQTQVGSKSVTQPQVNSKSVTQTQAGSKSVTQPQVNSKSVPQQTVGSKSTSSQPQAGTKSYAPVDMKPSVISGSAREPAKATSTTKPVTSTNISSGPTALPHTSQGTRSTPTISQSSPAVNESIKKSSSEESKAVTPSPAASPHVLKRGFSKIMENESLVDMARKGLLEDITESSHDHMFVQTFILPDLTVFSSDYRAFLEKDLIETSTLVSLEQAGRLNWWAEMGICQRLLPMATTGDGNCLLHAASLAMWGIHDRQLMLRRELYETLTKKSYRQALYRRWRWQQAAQNKQADLIFSEDEWQTEWNSVLKLASTEPRIMPGIRRNSSCCDSLITNSSDENGPVIYESLEEFHVFVLSHILQRVIIVVADTVLKDSMGEALAPIPFGGIYLPLECDPKSCYQSPLLLTYDAAHFSALVPMETDEKDCLPTAIPLVDPALKLLPVHFLVDPGPTFNWDTNTNTSGPQAKTVYSEEDKINLLNSYLQTERLPATHLDYDSDCDRRSGGSTESDDNTKKRDKQGTQQQGGNVTKQFGSLGKSINKKLKKNFGSVGKALKNMGPESKLSKKGSVGSGLTQSTRVPMTIAAFAEQEQSLVICAKVSTKQTEVHKEMIKNYMLDARHRFQQDRQKRQARGEEIRRRSMEMDRNNECINPGCKMFGHPETHYMCSKCFNDHKQEAVLQEKYKTGKQSSKDTVESYGKSKFYIPTDEEEITAHNNKTVTSNTKPVHVAPQKVNLPPERPQPEVQMRPQSFSHSVATKPGTAAQTRETRALSNPVRARTPSPDYDNVDYSFRLKEIPVSVGKPSIGPPQQTGRPVSDFVPPATSPQTNRRPMSELVRQLDKPKVAKACKTAGCDFFGSPEQNDYCSACFKKIKQRQDQQQLTRV</sequence>
<evidence type="ECO:0000313" key="20">
    <source>
        <dbReference type="Proteomes" id="UP000005408"/>
    </source>
</evidence>
<keyword evidence="20" id="KW-1185">Reference proteome</keyword>
<dbReference type="PANTHER" id="PTHR13367:SF27">
    <property type="entry name" value="OTU DOMAIN-CONTAINING PROTEIN"/>
    <property type="match status" value="1"/>
</dbReference>
<dbReference type="GO" id="GO:0008270">
    <property type="term" value="F:zinc ion binding"/>
    <property type="evidence" value="ECO:0007669"/>
    <property type="project" value="UniProtKB-KW"/>
</dbReference>
<evidence type="ECO:0000256" key="7">
    <source>
        <dbReference type="ARBA" id="ARBA00022553"/>
    </source>
</evidence>
<evidence type="ECO:0000259" key="18">
    <source>
        <dbReference type="PROSITE" id="PS51036"/>
    </source>
</evidence>
<keyword evidence="7" id="KW-0597">Phosphoprotein</keyword>
<keyword evidence="10" id="KW-0863">Zinc-finger</keyword>
<proteinExistence type="inferred from homology"/>
<feature type="compositionally biased region" description="Polar residues" evidence="16">
    <location>
        <begin position="281"/>
        <end position="320"/>
    </location>
</feature>
<dbReference type="GO" id="GO:0003677">
    <property type="term" value="F:DNA binding"/>
    <property type="evidence" value="ECO:0007669"/>
    <property type="project" value="InterPro"/>
</dbReference>